<keyword evidence="4" id="KW-1185">Reference proteome</keyword>
<protein>
    <submittedName>
        <fullName evidence="3">(apollo) hypothetical protein</fullName>
    </submittedName>
</protein>
<feature type="region of interest" description="Disordered" evidence="2">
    <location>
        <begin position="467"/>
        <end position="490"/>
    </location>
</feature>
<name>A0A8S3W5H0_PARAO</name>
<dbReference type="EMBL" id="CAJQZP010000160">
    <property type="protein sequence ID" value="CAG4941343.1"/>
    <property type="molecule type" value="Genomic_DNA"/>
</dbReference>
<evidence type="ECO:0000256" key="2">
    <source>
        <dbReference type="SAM" id="MobiDB-lite"/>
    </source>
</evidence>
<feature type="region of interest" description="Disordered" evidence="2">
    <location>
        <begin position="1602"/>
        <end position="1622"/>
    </location>
</feature>
<feature type="compositionally biased region" description="Low complexity" evidence="2">
    <location>
        <begin position="81"/>
        <end position="90"/>
    </location>
</feature>
<evidence type="ECO:0000313" key="4">
    <source>
        <dbReference type="Proteomes" id="UP000691718"/>
    </source>
</evidence>
<feature type="compositionally biased region" description="Polar residues" evidence="2">
    <location>
        <begin position="1643"/>
        <end position="1652"/>
    </location>
</feature>
<feature type="compositionally biased region" description="Basic and acidic residues" evidence="2">
    <location>
        <begin position="92"/>
        <end position="109"/>
    </location>
</feature>
<feature type="region of interest" description="Disordered" evidence="2">
    <location>
        <begin position="71"/>
        <end position="115"/>
    </location>
</feature>
<evidence type="ECO:0000256" key="1">
    <source>
        <dbReference type="SAM" id="Coils"/>
    </source>
</evidence>
<feature type="compositionally biased region" description="Polar residues" evidence="2">
    <location>
        <begin position="331"/>
        <end position="350"/>
    </location>
</feature>
<feature type="coiled-coil region" evidence="1">
    <location>
        <begin position="1062"/>
        <end position="1089"/>
    </location>
</feature>
<gene>
    <name evidence="3" type="ORF">PAPOLLO_LOCUS2172</name>
</gene>
<feature type="region of interest" description="Disordered" evidence="2">
    <location>
        <begin position="323"/>
        <end position="362"/>
    </location>
</feature>
<feature type="compositionally biased region" description="Polar residues" evidence="2">
    <location>
        <begin position="476"/>
        <end position="490"/>
    </location>
</feature>
<evidence type="ECO:0000313" key="3">
    <source>
        <dbReference type="EMBL" id="CAG4941343.1"/>
    </source>
</evidence>
<feature type="region of interest" description="Disordered" evidence="2">
    <location>
        <begin position="1469"/>
        <end position="1489"/>
    </location>
</feature>
<accession>A0A8S3W5H0</accession>
<feature type="compositionally biased region" description="Polar residues" evidence="2">
    <location>
        <begin position="1603"/>
        <end position="1617"/>
    </location>
</feature>
<dbReference type="OrthoDB" id="6375147at2759"/>
<keyword evidence="1" id="KW-0175">Coiled coil</keyword>
<feature type="region of interest" description="Disordered" evidence="2">
    <location>
        <begin position="1643"/>
        <end position="1673"/>
    </location>
</feature>
<feature type="compositionally biased region" description="Low complexity" evidence="2">
    <location>
        <begin position="1469"/>
        <end position="1479"/>
    </location>
</feature>
<proteinExistence type="predicted"/>
<dbReference type="Proteomes" id="UP000691718">
    <property type="component" value="Unassembled WGS sequence"/>
</dbReference>
<organism evidence="3 4">
    <name type="scientific">Parnassius apollo</name>
    <name type="common">Apollo butterfly</name>
    <name type="synonym">Papilio apollo</name>
    <dbReference type="NCBI Taxonomy" id="110799"/>
    <lineage>
        <taxon>Eukaryota</taxon>
        <taxon>Metazoa</taxon>
        <taxon>Ecdysozoa</taxon>
        <taxon>Arthropoda</taxon>
        <taxon>Hexapoda</taxon>
        <taxon>Insecta</taxon>
        <taxon>Pterygota</taxon>
        <taxon>Neoptera</taxon>
        <taxon>Endopterygota</taxon>
        <taxon>Lepidoptera</taxon>
        <taxon>Glossata</taxon>
        <taxon>Ditrysia</taxon>
        <taxon>Papilionoidea</taxon>
        <taxon>Papilionidae</taxon>
        <taxon>Parnassiinae</taxon>
        <taxon>Parnassini</taxon>
        <taxon>Parnassius</taxon>
        <taxon>Parnassius</taxon>
    </lineage>
</organism>
<comment type="caution">
    <text evidence="3">The sequence shown here is derived from an EMBL/GenBank/DDBJ whole genome shotgun (WGS) entry which is preliminary data.</text>
</comment>
<reference evidence="3" key="1">
    <citation type="submission" date="2021-04" db="EMBL/GenBank/DDBJ databases">
        <authorList>
            <person name="Tunstrom K."/>
        </authorList>
    </citation>
    <scope>NUCLEOTIDE SEQUENCE</scope>
</reference>
<sequence length="1807" mass="206815">MQGTATRYCSICQCNKSTTTNPKHSVDSVASYSSQNHVDRIRTQNFSAASCQDDGDFGSIKTSLFRRSTSNLDFQTKRPESVTSNTSSTRSRLRELVERKSSADEHKPAENAVGEIQYFENPTETLECDNPRNSLDSRKSLEDIRPKKRKLVKNKEKPKDFFENKNKKHEKFQSKLAEYYKLPVHLPQDEFYQHLTKSRAAEELLQKRFSNSDTEFSGSYGRLCKHEHVEGSNLRRSRSLAVIREETFTDLQIQNHAKSKRSQLIPRARLFDKPCFKDRLPSRAKYQTKEEVLEGIYIDSTASCFGDINRSKVDDIQDDITTKGSEKEDTVSQNGSHQSRSICGSWPNLNEESKHTNLSEDSIDYSRNQSEIDSLDSNYVRKHYNFESQLKNCKDNPEIENSIASPNINNKLYITSNDFDCDNKEEARSKNNSPSYINENISIIEHVQSRDLKETFHKEDIDTFDAVSDKSKNSAEQENNEQGVIRNTSACREEVETQSVISENDGTISSPPDSITSYISISIASSSDKSHKLEHLANSLAEKIDQYCDTNFKENISVNLNNKDNQSNPDIDPTYTKIQKKTFADIKNDSNKHKEDKNNEIYITNTYIQHGDYSHTHNCTSAKNITTEPFVTTLIENQYYSLPDINISKCLRKSERIDAQLREEDKEDIPHENSYEITQNNFREILSTKCREHYGQSNKSYDNKHKEGTEASIQEYAEPLIIHNFAKLEDDLKSIITIESSNIDDQEENLYNSDVHHQNEREINEIEGTIRNNKIITKAESLKLTNSSSKPDIIISKPFSNDNINTAVLEKKAKSNVKKHYSLRQRAPTNDDIRIPSPNALEETLHKCAETQKTNLKLTEELKTNSLLSRVQSFKTSAESNVTIVPLSGHQTIVIDPPVTQNLVDATNLNTTAQADSHLHKSDFQSTVHKTDTIAISQQLDEYKAKQSEANSFESVKTSSVYTPRDPFITIKLNKIVRKTITQLSDETADKAVYEELKIDKPPSKLIIKDKSSFNTFTLTSTKTDNMTRPQVLQVVDSKNKHKEVCNNLTEKIDFEKSNNIANKIINNAKQVRNEIQEGKNECTAKEKLNDAIKTDIEYQEKINSVKTYWSKLIEKTPEPYKKQELIENEESLPEKKILGKGHIQETKTDDTKEVTEFSVGSIIKSLENVKIVDSIRKISQAKLQLWKEESEKVKSDSEIEETTVEKIVKESEGTIYDKPKIGKNTKKFEETLSRDTPEIEIVELSSEGNQNQKTQATIIKAKGYEKGCDEFDHVRYKVMKSELFKNSMIANYRKEAQFDGLLQYLQDYSFQELLVNNNIVIIEPVRTKVEPIPRKNNNPDSCKISPTLLKKNENNFGQVDKSKNAIKRHFFYHPIRVNKEIIEEELPNPDTVKKVRNLFEDTLKMKSPMNQDPPLVDETTRLPRRATSYRNLSEESKTNKVYGRKKITRQLTIETNFGNKKWDNASLSSGVSSGDLSSNNEYETDRLSPYSSKNFKDNVYSSSDEYLCDSMSQDFCCESQYVSPDILKKIRECGTSITYYGGKVLNSKTGSSASPMTKAIMDEIKNLQKNCSRDCYSCQTKCRGDKCSCLVADKHTQMLIDKQNSNTTEMSSQSQEKNNRADGFPGFKFKLVKSNSCSSRLELTGTDGNKNQRFKFRKQKSTEDPPLIDDDENSVKKKICHLESYNKGIVKTPFENKNNEKNPNLKIKSDLTKVNDVTIKHNNIQGNIITIREKENLNSEKEQDYAENCKNLNSNDSHSFEKKFYYLNKNLDQSQVTTGKFGEMVFEEFEVLESCYDSLNSNKSLK</sequence>